<keyword evidence="2" id="KW-0378">Hydrolase</keyword>
<dbReference type="InterPro" id="IPR036514">
    <property type="entry name" value="SGNH_hydro_sf"/>
</dbReference>
<dbReference type="Pfam" id="PF08885">
    <property type="entry name" value="GSCFA"/>
    <property type="match status" value="1"/>
</dbReference>
<dbReference type="CDD" id="cd00229">
    <property type="entry name" value="SGNH_hydrolase"/>
    <property type="match status" value="1"/>
</dbReference>
<dbReference type="RefSeq" id="WP_324179469.1">
    <property type="nucleotide sequence ID" value="NZ_BAABAW010000007.1"/>
</dbReference>
<gene>
    <name evidence="2" type="ORF">U6A24_08245</name>
</gene>
<evidence type="ECO:0000313" key="3">
    <source>
        <dbReference type="Proteomes" id="UP001327027"/>
    </source>
</evidence>
<feature type="domain" description="GSCFA" evidence="1">
    <location>
        <begin position="22"/>
        <end position="257"/>
    </location>
</feature>
<protein>
    <submittedName>
        <fullName evidence="2">GSCFA domain-containing protein</fullName>
        <ecNumber evidence="2">3.1.-.-</ecNumber>
    </submittedName>
</protein>
<sequence length="315" mass="37116">MNLQTKIPLSSQEPKIDYHSEVMTLGSCFAENVGEKFKYYQFRNTVNPFGILFHPKAIETFLWMASQDEKYTETDVFYHNERWHCFDVHSSLSNRDKYSLVIDLNDKLLLAKKKIEAATHIFITLGTSWVYRLKSLDMVVANCHKIPQKEFDKELLSVDEIIQCLQNCLQLIKTLNSTAQVIFTVSPVRHIKDGFVENNRSKSHLLSAVYEVVSKVQNSIYFPSYELMMDELRDYRFYGSDMIHPNEIAIQYIWERFSEIWISDSAKNTMKRVEEVQKGLTHRSFNPDSKEHVAFLEKLTFKKKQLQQEFPFMDF</sequence>
<accession>A0ABU5ZTU7</accession>
<dbReference type="GO" id="GO:0016787">
    <property type="term" value="F:hydrolase activity"/>
    <property type="evidence" value="ECO:0007669"/>
    <property type="project" value="UniProtKB-KW"/>
</dbReference>
<comment type="caution">
    <text evidence="2">The sequence shown here is derived from an EMBL/GenBank/DDBJ whole genome shotgun (WGS) entry which is preliminary data.</text>
</comment>
<dbReference type="Proteomes" id="UP001327027">
    <property type="component" value="Unassembled WGS sequence"/>
</dbReference>
<dbReference type="EC" id="3.1.-.-" evidence="2"/>
<evidence type="ECO:0000313" key="2">
    <source>
        <dbReference type="EMBL" id="MEB3345444.1"/>
    </source>
</evidence>
<keyword evidence="3" id="KW-1185">Reference proteome</keyword>
<dbReference type="Gene3D" id="3.40.50.1110">
    <property type="entry name" value="SGNH hydrolase"/>
    <property type="match status" value="1"/>
</dbReference>
<dbReference type="SUPFAM" id="SSF52266">
    <property type="entry name" value="SGNH hydrolase"/>
    <property type="match status" value="1"/>
</dbReference>
<dbReference type="EMBL" id="JAYKLX010000003">
    <property type="protein sequence ID" value="MEB3345444.1"/>
    <property type="molecule type" value="Genomic_DNA"/>
</dbReference>
<name>A0ABU5ZTU7_9FLAO</name>
<evidence type="ECO:0000259" key="1">
    <source>
        <dbReference type="Pfam" id="PF08885"/>
    </source>
</evidence>
<dbReference type="InterPro" id="IPR014982">
    <property type="entry name" value="GSCFA"/>
</dbReference>
<proteinExistence type="predicted"/>
<organism evidence="2 3">
    <name type="scientific">Aquimarina gracilis</name>
    <dbReference type="NCBI Taxonomy" id="874422"/>
    <lineage>
        <taxon>Bacteria</taxon>
        <taxon>Pseudomonadati</taxon>
        <taxon>Bacteroidota</taxon>
        <taxon>Flavobacteriia</taxon>
        <taxon>Flavobacteriales</taxon>
        <taxon>Flavobacteriaceae</taxon>
        <taxon>Aquimarina</taxon>
    </lineage>
</organism>
<reference evidence="2 3" key="1">
    <citation type="journal article" date="2013" name="Int. J. Syst. Evol. Microbiol.">
        <title>Aquimarina gracilis sp. nov., isolated from the gut microflora of a mussel, Mytilus coruscus, and emended description of Aquimarina spongiae.</title>
        <authorList>
            <person name="Park S.C."/>
            <person name="Choe H.N."/>
            <person name="Baik K.S."/>
            <person name="Seong C.N."/>
        </authorList>
    </citation>
    <scope>NUCLEOTIDE SEQUENCE [LARGE SCALE GENOMIC DNA]</scope>
    <source>
        <strain evidence="2 3">PSC32</strain>
    </source>
</reference>